<feature type="region of interest" description="Disordered" evidence="1">
    <location>
        <begin position="1"/>
        <end position="23"/>
    </location>
</feature>
<evidence type="ECO:0000259" key="2">
    <source>
        <dbReference type="Pfam" id="PF10395"/>
    </source>
</evidence>
<dbReference type="EMBL" id="BLKC01000058">
    <property type="protein sequence ID" value="GFF44519.1"/>
    <property type="molecule type" value="Genomic_DNA"/>
</dbReference>
<evidence type="ECO:0000313" key="4">
    <source>
        <dbReference type="Proteomes" id="UP000465221"/>
    </source>
</evidence>
<evidence type="ECO:0000313" key="3">
    <source>
        <dbReference type="EMBL" id="GFF44519.1"/>
    </source>
</evidence>
<comment type="caution">
    <text evidence="3">The sequence shown here is derived from an EMBL/GenBank/DDBJ whole genome shotgun (WGS) entry which is preliminary data.</text>
</comment>
<gene>
    <name evidence="3" type="ORF">IFM46972_07571</name>
</gene>
<sequence>MTRNTKDDRKRMMRTSKRDAGCSTAKTIRLRGGSGLGRRRQSIEAWIDHRQRQSATRRSACFFARAAHSFSTRQRSRNTSIFVSLFTVMDLQPPSVLAQLPRPLHASTGKTQVGEVYSLAESKKRKRYEVVVAVDGEAVNIYNIQTPKLVTSYAVPPQSSFSCRPCSVRRKLTKKSVVKRQTFGAVDRPERQIKSFVEEIGGTGSSAPVISSASFSVSDSSSRTVFVGIVPTAPAEDDEQDSFDVLAVHQDGLVRRLTPDLKTQRWSVNHTEIAKLRSTHEVNSCFLVDFDDAKKYLFRRRQDLVAMSLGDLTDSGVDEPSVLLLISHPTGSKQIALSDVQVQIFSVPSNASTEGRILDESQKLRHLQTITLPDIDEHKTFDSSSLQWHFHPGSAGLNLSFEKGFVNIDLSQYAPTVTTRFILEDESFSSLMRISPQSVIAAGKSIVALFDTQYQSIQRSIAVDSVPSGGSKSRTVFVSYFAKLGVAVAIKGNALFAFDLSSSISSLNSSLKRPRDGLLIDAIGRGIGSPAFQSDASSKKNRTEYMASLGLTSAEQVSKWEEFTKKIEESADSKDSASFDDAVLDYFGVGAPKALPAAQHYVNPEMVLFLLSKIFSLREAKSKDKLSAMSDSCLTIGIWPEMTCRWLIQLGHFCLSSVEIALRRVQQPHILPPLPTGSFTQAVIDSDRSLHHFIEVLQGSVLLNADELAYALKVLLTMARSHSMVLEEATKSVRYQEETSNNTGNEVALQSAEASLQDIFIGFNTTLQKIHNQPFPTIVSSFRSALSRSELLSIVHHLRLCLATGGYTSRFTENPPSPFSPEQTTPSLSLDNITNLLNASIDAIGPSGWISAAGLDDASTRDLDLIADMKSEISAALAGVEEATYLKGILREYLRFTNSFTSPSTKGKTGDVAKQAGSQETSSGLVRYEKLNGADLMVFGLPEGDEGYDIDASGKMLPLSLKAPTTDVSKTKVKKSTGEVKTRSSREIGYLRRKAAGKYSFERLLV</sequence>
<accession>A0A8H3S0B4</accession>
<reference evidence="3 4" key="1">
    <citation type="submission" date="2020-01" db="EMBL/GenBank/DDBJ databases">
        <title>Draft genome sequence of Aspergillus udagawae IFM 46972.</title>
        <authorList>
            <person name="Takahashi H."/>
            <person name="Yaguchi T."/>
        </authorList>
    </citation>
    <scope>NUCLEOTIDE SEQUENCE [LARGE SCALE GENOMIC DNA]</scope>
    <source>
        <strain evidence="3 4">IFM 46972</strain>
    </source>
</reference>
<name>A0A8H3S0B4_9EURO</name>
<dbReference type="Pfam" id="PF10395">
    <property type="entry name" value="Utp8_b_propeller"/>
    <property type="match status" value="1"/>
</dbReference>
<organism evidence="3 4">
    <name type="scientific">Aspergillus udagawae</name>
    <dbReference type="NCBI Taxonomy" id="91492"/>
    <lineage>
        <taxon>Eukaryota</taxon>
        <taxon>Fungi</taxon>
        <taxon>Dikarya</taxon>
        <taxon>Ascomycota</taxon>
        <taxon>Pezizomycotina</taxon>
        <taxon>Eurotiomycetes</taxon>
        <taxon>Eurotiomycetidae</taxon>
        <taxon>Eurotiales</taxon>
        <taxon>Aspergillaceae</taxon>
        <taxon>Aspergillus</taxon>
        <taxon>Aspergillus subgen. Fumigati</taxon>
    </lineage>
</organism>
<evidence type="ECO:0000256" key="1">
    <source>
        <dbReference type="SAM" id="MobiDB-lite"/>
    </source>
</evidence>
<dbReference type="InterPro" id="IPR018843">
    <property type="entry name" value="Utp8_b-prop"/>
</dbReference>
<dbReference type="Proteomes" id="UP000465221">
    <property type="component" value="Unassembled WGS sequence"/>
</dbReference>
<dbReference type="AlphaFoldDB" id="A0A8H3S0B4"/>
<feature type="compositionally biased region" description="Basic and acidic residues" evidence="1">
    <location>
        <begin position="1"/>
        <end position="20"/>
    </location>
</feature>
<protein>
    <recommendedName>
        <fullName evidence="2">Utp8 beta-propeller domain-containing protein</fullName>
    </recommendedName>
</protein>
<proteinExistence type="predicted"/>
<feature type="domain" description="Utp8 beta-propeller" evidence="2">
    <location>
        <begin position="97"/>
        <end position="465"/>
    </location>
</feature>